<evidence type="ECO:0000313" key="2">
    <source>
        <dbReference type="Proteomes" id="UP000298030"/>
    </source>
</evidence>
<proteinExistence type="predicted"/>
<sequence length="102" mass="11822">MEAHSHDVNITVGTRLYNSRVDCHLTYGCEVVIDVDEKSLRLLEDAQLFFLRRLLGLNSRSPMAPLFTETGIMPIRHRRLILALQFAQYALREPPNRHVHRA</sequence>
<dbReference type="AlphaFoldDB" id="A0A4Y7TCT4"/>
<dbReference type="Proteomes" id="UP000298030">
    <property type="component" value="Unassembled WGS sequence"/>
</dbReference>
<reference evidence="1 2" key="1">
    <citation type="journal article" date="2019" name="Nat. Ecol. Evol.">
        <title>Megaphylogeny resolves global patterns of mushroom evolution.</title>
        <authorList>
            <person name="Varga T."/>
            <person name="Krizsan K."/>
            <person name="Foldi C."/>
            <person name="Dima B."/>
            <person name="Sanchez-Garcia M."/>
            <person name="Sanchez-Ramirez S."/>
            <person name="Szollosi G.J."/>
            <person name="Szarkandi J.G."/>
            <person name="Papp V."/>
            <person name="Albert L."/>
            <person name="Andreopoulos W."/>
            <person name="Angelini C."/>
            <person name="Antonin V."/>
            <person name="Barry K.W."/>
            <person name="Bougher N.L."/>
            <person name="Buchanan P."/>
            <person name="Buyck B."/>
            <person name="Bense V."/>
            <person name="Catcheside P."/>
            <person name="Chovatia M."/>
            <person name="Cooper J."/>
            <person name="Damon W."/>
            <person name="Desjardin D."/>
            <person name="Finy P."/>
            <person name="Geml J."/>
            <person name="Haridas S."/>
            <person name="Hughes K."/>
            <person name="Justo A."/>
            <person name="Karasinski D."/>
            <person name="Kautmanova I."/>
            <person name="Kiss B."/>
            <person name="Kocsube S."/>
            <person name="Kotiranta H."/>
            <person name="LaButti K.M."/>
            <person name="Lechner B.E."/>
            <person name="Liimatainen K."/>
            <person name="Lipzen A."/>
            <person name="Lukacs Z."/>
            <person name="Mihaltcheva S."/>
            <person name="Morgado L.N."/>
            <person name="Niskanen T."/>
            <person name="Noordeloos M.E."/>
            <person name="Ohm R.A."/>
            <person name="Ortiz-Santana B."/>
            <person name="Ovrebo C."/>
            <person name="Racz N."/>
            <person name="Riley R."/>
            <person name="Savchenko A."/>
            <person name="Shiryaev A."/>
            <person name="Soop K."/>
            <person name="Spirin V."/>
            <person name="Szebenyi C."/>
            <person name="Tomsovsky M."/>
            <person name="Tulloss R.E."/>
            <person name="Uehling J."/>
            <person name="Grigoriev I.V."/>
            <person name="Vagvolgyi C."/>
            <person name="Papp T."/>
            <person name="Martin F.M."/>
            <person name="Miettinen O."/>
            <person name="Hibbett D.S."/>
            <person name="Nagy L.G."/>
        </authorList>
    </citation>
    <scope>NUCLEOTIDE SEQUENCE [LARGE SCALE GENOMIC DNA]</scope>
    <source>
        <strain evidence="1 2">FP101781</strain>
    </source>
</reference>
<dbReference type="EMBL" id="QPFP01000017">
    <property type="protein sequence ID" value="TEB31985.1"/>
    <property type="molecule type" value="Genomic_DNA"/>
</dbReference>
<gene>
    <name evidence="1" type="ORF">FA13DRAFT_1628880</name>
</gene>
<protein>
    <submittedName>
        <fullName evidence="1">Uncharacterized protein</fullName>
    </submittedName>
</protein>
<evidence type="ECO:0000313" key="1">
    <source>
        <dbReference type="EMBL" id="TEB31985.1"/>
    </source>
</evidence>
<organism evidence="1 2">
    <name type="scientific">Coprinellus micaceus</name>
    <name type="common">Glistening ink-cap mushroom</name>
    <name type="synonym">Coprinus micaceus</name>
    <dbReference type="NCBI Taxonomy" id="71717"/>
    <lineage>
        <taxon>Eukaryota</taxon>
        <taxon>Fungi</taxon>
        <taxon>Dikarya</taxon>
        <taxon>Basidiomycota</taxon>
        <taxon>Agaricomycotina</taxon>
        <taxon>Agaricomycetes</taxon>
        <taxon>Agaricomycetidae</taxon>
        <taxon>Agaricales</taxon>
        <taxon>Agaricineae</taxon>
        <taxon>Psathyrellaceae</taxon>
        <taxon>Coprinellus</taxon>
    </lineage>
</organism>
<name>A0A4Y7TCT4_COPMI</name>
<keyword evidence="2" id="KW-1185">Reference proteome</keyword>
<accession>A0A4Y7TCT4</accession>
<comment type="caution">
    <text evidence="1">The sequence shown here is derived from an EMBL/GenBank/DDBJ whole genome shotgun (WGS) entry which is preliminary data.</text>
</comment>
<dbReference type="OrthoDB" id="3065006at2759"/>